<organism evidence="4 5">
    <name type="scientific">Paraburkholderia rhynchosiae</name>
    <dbReference type="NCBI Taxonomy" id="487049"/>
    <lineage>
        <taxon>Bacteria</taxon>
        <taxon>Pseudomonadati</taxon>
        <taxon>Pseudomonadota</taxon>
        <taxon>Betaproteobacteria</taxon>
        <taxon>Burkholderiales</taxon>
        <taxon>Burkholderiaceae</taxon>
        <taxon>Paraburkholderia</taxon>
    </lineage>
</organism>
<dbReference type="InterPro" id="IPR036388">
    <property type="entry name" value="WH-like_DNA-bd_sf"/>
</dbReference>
<dbReference type="InterPro" id="IPR013325">
    <property type="entry name" value="RNA_pol_sigma_r2"/>
</dbReference>
<dbReference type="Gene3D" id="1.10.1740.10">
    <property type="match status" value="1"/>
</dbReference>
<feature type="domain" description="RNA polymerase sigma factor 70 region 4 type 2" evidence="3">
    <location>
        <begin position="106"/>
        <end position="157"/>
    </location>
</feature>
<dbReference type="GO" id="GO:0016987">
    <property type="term" value="F:sigma factor activity"/>
    <property type="evidence" value="ECO:0007669"/>
    <property type="project" value="InterPro"/>
</dbReference>
<dbReference type="InterPro" id="IPR007627">
    <property type="entry name" value="RNA_pol_sigma70_r2"/>
</dbReference>
<evidence type="ECO:0000259" key="2">
    <source>
        <dbReference type="Pfam" id="PF04542"/>
    </source>
</evidence>
<evidence type="ECO:0000256" key="1">
    <source>
        <dbReference type="ARBA" id="ARBA00011344"/>
    </source>
</evidence>
<dbReference type="GO" id="GO:0006352">
    <property type="term" value="P:DNA-templated transcription initiation"/>
    <property type="evidence" value="ECO:0007669"/>
    <property type="project" value="InterPro"/>
</dbReference>
<evidence type="ECO:0000259" key="3">
    <source>
        <dbReference type="Pfam" id="PF08281"/>
    </source>
</evidence>
<dbReference type="InterPro" id="IPR013324">
    <property type="entry name" value="RNA_pol_sigma_r3/r4-like"/>
</dbReference>
<dbReference type="SUPFAM" id="SSF88946">
    <property type="entry name" value="Sigma2 domain of RNA polymerase sigma factors"/>
    <property type="match status" value="1"/>
</dbReference>
<proteinExistence type="predicted"/>
<sequence>MDDASIFDKLRPRLQGIAYRMLSSVAEAEDVVQDAWLRWRLTARETIENAEAWLVAVTTRISIDRLRAAKIQREHYTGIWLPEPHVTDYPATPEQAKERADDVSVAFLMLLERLSPEARAAFLLREVFDADYDEIAKAIGKSEAACRQLVSRAKAQLRDDRPRYVVSRETHHRLLQTFAHALQRGDFAAINSMLAEDAVLMGDGGGRVQSFPKPMVGGRRIAQLFVRLHFATKADCASNSLSSTARRHCCALSTAHSNRRRRTRRMASALCASRCSEIPTSWRASRPDWMADDPRPVYVRSTFVRSIEIAAKSMLPHC</sequence>
<protein>
    <recommendedName>
        <fullName evidence="6">ECF RNA polymerase sigma factor SigJ</fullName>
    </recommendedName>
</protein>
<dbReference type="Gene3D" id="1.10.10.10">
    <property type="entry name" value="Winged helix-like DNA-binding domain superfamily/Winged helix DNA-binding domain"/>
    <property type="match status" value="1"/>
</dbReference>
<dbReference type="InterPro" id="IPR014284">
    <property type="entry name" value="RNA_pol_sigma-70_dom"/>
</dbReference>
<reference evidence="4 5" key="1">
    <citation type="submission" date="2020-04" db="EMBL/GenBank/DDBJ databases">
        <authorList>
            <person name="De Canck E."/>
        </authorList>
    </citation>
    <scope>NUCLEOTIDE SEQUENCE [LARGE SCALE GENOMIC DNA]</scope>
    <source>
        <strain evidence="4 5">LMG 27174</strain>
    </source>
</reference>
<comment type="subunit">
    <text evidence="1">Interacts transiently with the RNA polymerase catalytic core formed by RpoA, RpoB, RpoC and RpoZ (2 alpha, 1 beta, 1 beta' and 1 omega subunit) to form the RNA polymerase holoenzyme that can initiate transcription.</text>
</comment>
<dbReference type="PANTHER" id="PTHR30173">
    <property type="entry name" value="SIGMA 19 FACTOR"/>
    <property type="match status" value="1"/>
</dbReference>
<name>A0A6J5CC37_9BURK</name>
<accession>A0A6J5CC37</accession>
<dbReference type="Gene3D" id="3.10.450.50">
    <property type="match status" value="1"/>
</dbReference>
<dbReference type="EMBL" id="CADIJZ010000027">
    <property type="protein sequence ID" value="CAB3731401.1"/>
    <property type="molecule type" value="Genomic_DNA"/>
</dbReference>
<dbReference type="GO" id="GO:0003677">
    <property type="term" value="F:DNA binding"/>
    <property type="evidence" value="ECO:0007669"/>
    <property type="project" value="InterPro"/>
</dbReference>
<evidence type="ECO:0008006" key="6">
    <source>
        <dbReference type="Google" id="ProtNLM"/>
    </source>
</evidence>
<dbReference type="PANTHER" id="PTHR30173:SF36">
    <property type="entry name" value="ECF RNA POLYMERASE SIGMA FACTOR SIGJ"/>
    <property type="match status" value="1"/>
</dbReference>
<dbReference type="SUPFAM" id="SSF54427">
    <property type="entry name" value="NTF2-like"/>
    <property type="match status" value="1"/>
</dbReference>
<dbReference type="SUPFAM" id="SSF88659">
    <property type="entry name" value="Sigma3 and sigma4 domains of RNA polymerase sigma factors"/>
    <property type="match status" value="1"/>
</dbReference>
<evidence type="ECO:0000313" key="4">
    <source>
        <dbReference type="EMBL" id="CAB3731401.1"/>
    </source>
</evidence>
<dbReference type="InterPro" id="IPR013249">
    <property type="entry name" value="RNA_pol_sigma70_r4_t2"/>
</dbReference>
<evidence type="ECO:0000313" key="5">
    <source>
        <dbReference type="Proteomes" id="UP000494205"/>
    </source>
</evidence>
<dbReference type="NCBIfam" id="TIGR02937">
    <property type="entry name" value="sigma70-ECF"/>
    <property type="match status" value="1"/>
</dbReference>
<dbReference type="NCBIfam" id="NF007214">
    <property type="entry name" value="PRK09636.1"/>
    <property type="match status" value="1"/>
</dbReference>
<dbReference type="Pfam" id="PF08281">
    <property type="entry name" value="Sigma70_r4_2"/>
    <property type="match status" value="1"/>
</dbReference>
<dbReference type="AlphaFoldDB" id="A0A6J5CC37"/>
<gene>
    <name evidence="4" type="ORF">LMG27174_05834</name>
</gene>
<dbReference type="Proteomes" id="UP000494205">
    <property type="component" value="Unassembled WGS sequence"/>
</dbReference>
<feature type="domain" description="RNA polymerase sigma-70 region 2" evidence="2">
    <location>
        <begin position="7"/>
        <end position="70"/>
    </location>
</feature>
<dbReference type="InterPro" id="IPR032710">
    <property type="entry name" value="NTF2-like_dom_sf"/>
</dbReference>
<dbReference type="InterPro" id="IPR052704">
    <property type="entry name" value="ECF_Sigma-70_Domain"/>
</dbReference>
<dbReference type="Pfam" id="PF04542">
    <property type="entry name" value="Sigma70_r2"/>
    <property type="match status" value="1"/>
</dbReference>